<sequence>MDLHFDFIYRPFVRWLNQKRPVQSVPLSHFDRIRQEIKPCDVLLVEGRSRVSEVIKLITQSPWSHAALYIGRLHDIEDPRLREIVSTNYDGPLDQQLIIESELGIGTVIRPLNIYAKEHLRICRPKGLLYNDAQDILRYAVSRLGYAYDVRQILDLARFFFPWWIMPRRWRSSLFERNIGMNTKTVCSTMIAEAFNFVQFPILPLVKKDRNNNVQLFRRNPKLCVPSDFDYSPYFEIIKYPFVDYDYHEDYHLLPWQGEANIEDQVSRGSYLPEVETARDPDAITQEDADPEDDTAKELIANDTDEDPKDA</sequence>
<feature type="region of interest" description="Disordered" evidence="1">
    <location>
        <begin position="271"/>
        <end position="311"/>
    </location>
</feature>
<evidence type="ECO:0000256" key="1">
    <source>
        <dbReference type="SAM" id="MobiDB-lite"/>
    </source>
</evidence>
<dbReference type="Gene3D" id="3.90.1720.10">
    <property type="entry name" value="endopeptidase domain like (from Nostoc punctiforme)"/>
    <property type="match status" value="1"/>
</dbReference>
<protein>
    <recommendedName>
        <fullName evidence="4">Permuted papain-like amidase enzyme, YaeF/YiiX, C92 family</fullName>
    </recommendedName>
</protein>
<dbReference type="SUPFAM" id="SSF54001">
    <property type="entry name" value="Cysteine proteinases"/>
    <property type="match status" value="1"/>
</dbReference>
<dbReference type="OrthoDB" id="1550427at2"/>
<dbReference type="InterPro" id="IPR038765">
    <property type="entry name" value="Papain-like_cys_pep_sf"/>
</dbReference>
<organism evidence="2 3">
    <name type="scientific">BD1-7 clade bacterium</name>
    <dbReference type="NCBI Taxonomy" id="2029982"/>
    <lineage>
        <taxon>Bacteria</taxon>
        <taxon>Pseudomonadati</taxon>
        <taxon>Pseudomonadota</taxon>
        <taxon>Gammaproteobacteria</taxon>
        <taxon>Cellvibrionales</taxon>
        <taxon>Spongiibacteraceae</taxon>
        <taxon>BD1-7 clade</taxon>
    </lineage>
</organism>
<evidence type="ECO:0000313" key="2">
    <source>
        <dbReference type="EMBL" id="CAA0118791.1"/>
    </source>
</evidence>
<evidence type="ECO:0000313" key="3">
    <source>
        <dbReference type="Proteomes" id="UP000441399"/>
    </source>
</evidence>
<feature type="compositionally biased region" description="Acidic residues" evidence="1">
    <location>
        <begin position="285"/>
        <end position="295"/>
    </location>
</feature>
<keyword evidence="3" id="KW-1185">Reference proteome</keyword>
<accession>A0A5S9QIX6</accession>
<name>A0A5S9QIX6_9GAMM</name>
<dbReference type="EMBL" id="CACSIO010000034">
    <property type="protein sequence ID" value="CAA0118791.1"/>
    <property type="molecule type" value="Genomic_DNA"/>
</dbReference>
<dbReference type="AlphaFoldDB" id="A0A5S9QIX6"/>
<reference evidence="2 3" key="1">
    <citation type="submission" date="2019-11" db="EMBL/GenBank/DDBJ databases">
        <authorList>
            <person name="Holert J."/>
        </authorList>
    </citation>
    <scope>NUCLEOTIDE SEQUENCE [LARGE SCALE GENOMIC DNA]</scope>
    <source>
        <strain evidence="2">SB11_3</strain>
    </source>
</reference>
<dbReference type="Proteomes" id="UP000441399">
    <property type="component" value="Unassembled WGS sequence"/>
</dbReference>
<proteinExistence type="predicted"/>
<evidence type="ECO:0008006" key="4">
    <source>
        <dbReference type="Google" id="ProtNLM"/>
    </source>
</evidence>
<gene>
    <name evidence="2" type="ORF">OPDIPICF_02173</name>
</gene>